<keyword evidence="4" id="KW-1185">Reference proteome</keyword>
<dbReference type="InterPro" id="IPR005224">
    <property type="entry name" value="SfsA"/>
</dbReference>
<reference evidence="4" key="1">
    <citation type="submission" date="2016-01" db="EMBL/GenBank/DDBJ databases">
        <title>Draft genome sequence of Thermodesulfovibrio aggregans strain TGE-P1.</title>
        <authorList>
            <person name="Sekiguchi Y."/>
            <person name="Ohashi A."/>
            <person name="Matsuura N."/>
            <person name="Tourlousse M.D."/>
        </authorList>
    </citation>
    <scope>NUCLEOTIDE SEQUENCE [LARGE SCALE GENOMIC DNA]</scope>
    <source>
        <strain evidence="4">TGE-P1</strain>
    </source>
</reference>
<dbReference type="Proteomes" id="UP000054976">
    <property type="component" value="Unassembled WGS sequence"/>
</dbReference>
<dbReference type="InterPro" id="IPR002837">
    <property type="entry name" value="DUF123"/>
</dbReference>
<proteinExistence type="predicted"/>
<feature type="domain" description="SfsA N-terminal OB" evidence="2">
    <location>
        <begin position="20"/>
        <end position="84"/>
    </location>
</feature>
<evidence type="ECO:0000313" key="3">
    <source>
        <dbReference type="EMBL" id="GAQ94093.1"/>
    </source>
</evidence>
<protein>
    <submittedName>
        <fullName evidence="3">Sugar fermentation stimulation protein A</fullName>
    </submittedName>
</protein>
<gene>
    <name evidence="3" type="ORF">TAGGR_1265</name>
</gene>
<evidence type="ECO:0000259" key="2">
    <source>
        <dbReference type="Pfam" id="PF17746"/>
    </source>
</evidence>
<dbReference type="GO" id="GO:0003677">
    <property type="term" value="F:DNA binding"/>
    <property type="evidence" value="ECO:0007669"/>
    <property type="project" value="InterPro"/>
</dbReference>
<sequence length="387" mass="44931">MRLSLIEYPLNIEKITGYFIRRKNRFVVTAEVNGEIRDCHLPNPGRLWELLIPGQTELVLVKNPEPQQLPFTVLACRKNSNFVLLHTHLTNRVIKTLINEGRISFYKGFKVKAEEVKLSHSRIDLLLEGNGEKLYLEVKTCTLFGEKIAMFPDAVTERGKKHLIELKEMAVRGIKTSVLFVVMSPQVEYFLPAYHIDYEFSKAFMEVKDKVDLKAIALGWDRSFSYVTKVKELKIPYSFIKNALKERGVYLLLIYLEKPELIRIGKLGEIDFPSGYYVYVGKAMDGLFSRIARHKRKIKKLHWHIDYLLNKAKVIKDIPILSDSDIECVVAESLNKICDNPIPNFGCSDCQCSSHLFYFSENPIFRREFVDMVNYYRMDINTLNEKS</sequence>
<dbReference type="InterPro" id="IPR040452">
    <property type="entry name" value="SfsA_C"/>
</dbReference>
<dbReference type="InterPro" id="IPR041465">
    <property type="entry name" value="SfsA_N"/>
</dbReference>
<comment type="caution">
    <text evidence="3">The sequence shown here is derived from an EMBL/GenBank/DDBJ whole genome shotgun (WGS) entry which is preliminary data.</text>
</comment>
<dbReference type="Pfam" id="PF03749">
    <property type="entry name" value="SfsA"/>
    <property type="match status" value="1"/>
</dbReference>
<dbReference type="Gene3D" id="2.40.50.580">
    <property type="match status" value="1"/>
</dbReference>
<dbReference type="OrthoDB" id="9802365at2"/>
<dbReference type="RefSeq" id="WP_059175571.1">
    <property type="nucleotide sequence ID" value="NZ_BCNO01000001.1"/>
</dbReference>
<dbReference type="Pfam" id="PF17746">
    <property type="entry name" value="SfsA_N"/>
    <property type="match status" value="1"/>
</dbReference>
<feature type="domain" description="Sugar fermentation stimulation protein C-terminal" evidence="1">
    <location>
        <begin position="89"/>
        <end position="220"/>
    </location>
</feature>
<dbReference type="CDD" id="cd22359">
    <property type="entry name" value="SfsA-like_bacterial"/>
    <property type="match status" value="1"/>
</dbReference>
<dbReference type="STRING" id="86166.TAGGR_1265"/>
<dbReference type="PANTHER" id="PTHR30545">
    <property type="entry name" value="SUGAR FERMENTATION STIMULATION PROTEIN A"/>
    <property type="match status" value="1"/>
</dbReference>
<evidence type="ECO:0000313" key="4">
    <source>
        <dbReference type="Proteomes" id="UP000054976"/>
    </source>
</evidence>
<dbReference type="AlphaFoldDB" id="A0A0U9HU42"/>
<dbReference type="EMBL" id="BCNO01000001">
    <property type="protein sequence ID" value="GAQ94093.1"/>
    <property type="molecule type" value="Genomic_DNA"/>
</dbReference>
<accession>A0A0U9HU42</accession>
<dbReference type="PANTHER" id="PTHR30545:SF2">
    <property type="entry name" value="SUGAR FERMENTATION STIMULATION PROTEIN A"/>
    <property type="match status" value="1"/>
</dbReference>
<dbReference type="CDD" id="cd10441">
    <property type="entry name" value="GIY-YIG_COG1833"/>
    <property type="match status" value="1"/>
</dbReference>
<evidence type="ECO:0000259" key="1">
    <source>
        <dbReference type="Pfam" id="PF03749"/>
    </source>
</evidence>
<dbReference type="NCBIfam" id="TIGR00230">
    <property type="entry name" value="sfsA"/>
    <property type="match status" value="1"/>
</dbReference>
<organism evidence="3 4">
    <name type="scientific">Thermodesulfovibrio aggregans</name>
    <dbReference type="NCBI Taxonomy" id="86166"/>
    <lineage>
        <taxon>Bacteria</taxon>
        <taxon>Pseudomonadati</taxon>
        <taxon>Nitrospirota</taxon>
        <taxon>Thermodesulfovibrionia</taxon>
        <taxon>Thermodesulfovibrionales</taxon>
        <taxon>Thermodesulfovibrionaceae</taxon>
        <taxon>Thermodesulfovibrio</taxon>
    </lineage>
</organism>
<dbReference type="Pfam" id="PF01986">
    <property type="entry name" value="DUF123"/>
    <property type="match status" value="1"/>
</dbReference>
<dbReference type="Gene3D" id="3.40.1350.60">
    <property type="match status" value="1"/>
</dbReference>
<name>A0A0U9HU42_9BACT</name>